<dbReference type="PANTHER" id="PTHR35174">
    <property type="entry name" value="BLL7171 PROTEIN-RELATED"/>
    <property type="match status" value="1"/>
</dbReference>
<reference evidence="3 4" key="1">
    <citation type="submission" date="2019-08" db="EMBL/GenBank/DDBJ databases">
        <title>Deep-cultivation of Planctomycetes and their phenomic and genomic characterization uncovers novel biology.</title>
        <authorList>
            <person name="Wiegand S."/>
            <person name="Jogler M."/>
            <person name="Boedeker C."/>
            <person name="Pinto D."/>
            <person name="Vollmers J."/>
            <person name="Rivas-Marin E."/>
            <person name="Kohn T."/>
            <person name="Peeters S.H."/>
            <person name="Heuer A."/>
            <person name="Rast P."/>
            <person name="Oberbeckmann S."/>
            <person name="Bunk B."/>
            <person name="Jeske O."/>
            <person name="Meyerdierks A."/>
            <person name="Storesund J.E."/>
            <person name="Kallscheuer N."/>
            <person name="Luecker S."/>
            <person name="Lage O.M."/>
            <person name="Pohl T."/>
            <person name="Merkel B.J."/>
            <person name="Hornburger P."/>
            <person name="Mueller R.-W."/>
            <person name="Bruemmer F."/>
            <person name="Labrenz M."/>
            <person name="Spormann A.M."/>
            <person name="Op den Camp H."/>
            <person name="Overmann J."/>
            <person name="Amann R."/>
            <person name="Jetten M.S.M."/>
            <person name="Mascher T."/>
            <person name="Medema M.H."/>
            <person name="Devos D.P."/>
            <person name="Kaster A.-K."/>
            <person name="Ovreas L."/>
            <person name="Rohde M."/>
            <person name="Galperin M.Y."/>
            <person name="Jogler C."/>
        </authorList>
    </citation>
    <scope>NUCLEOTIDE SEQUENCE [LARGE SCALE GENOMIC DNA]</scope>
    <source>
        <strain evidence="3 4">OJF2</strain>
    </source>
</reference>
<evidence type="ECO:0000313" key="3">
    <source>
        <dbReference type="EMBL" id="QEH32600.1"/>
    </source>
</evidence>
<dbReference type="InterPro" id="IPR005545">
    <property type="entry name" value="YCII"/>
</dbReference>
<proteinExistence type="inferred from homology"/>
<dbReference type="Pfam" id="PF03795">
    <property type="entry name" value="YCII"/>
    <property type="match status" value="1"/>
</dbReference>
<evidence type="ECO:0000313" key="4">
    <source>
        <dbReference type="Proteomes" id="UP000324233"/>
    </source>
</evidence>
<comment type="similarity">
    <text evidence="1">Belongs to the YciI family.</text>
</comment>
<gene>
    <name evidence="3" type="ORF">OJF2_10790</name>
</gene>
<accession>A0A5B9VYA5</accession>
<feature type="domain" description="YCII-related" evidence="2">
    <location>
        <begin position="51"/>
        <end position="109"/>
    </location>
</feature>
<name>A0A5B9VYA5_9BACT</name>
<evidence type="ECO:0000256" key="1">
    <source>
        <dbReference type="ARBA" id="ARBA00007689"/>
    </source>
</evidence>
<dbReference type="Proteomes" id="UP000324233">
    <property type="component" value="Chromosome"/>
</dbReference>
<dbReference type="AlphaFoldDB" id="A0A5B9VYA5"/>
<keyword evidence="4" id="KW-1185">Reference proteome</keyword>
<dbReference type="PANTHER" id="PTHR35174:SF1">
    <property type="entry name" value="BLL0086 PROTEIN"/>
    <property type="match status" value="1"/>
</dbReference>
<dbReference type="Gene3D" id="3.30.70.1060">
    <property type="entry name" value="Dimeric alpha+beta barrel"/>
    <property type="match status" value="1"/>
</dbReference>
<evidence type="ECO:0000259" key="2">
    <source>
        <dbReference type="Pfam" id="PF03795"/>
    </source>
</evidence>
<dbReference type="KEGG" id="agv:OJF2_10790"/>
<dbReference type="RefSeq" id="WP_148591902.1">
    <property type="nucleotide sequence ID" value="NZ_CP042997.1"/>
</dbReference>
<dbReference type="SUPFAM" id="SSF54909">
    <property type="entry name" value="Dimeric alpha+beta barrel"/>
    <property type="match status" value="1"/>
</dbReference>
<dbReference type="OrthoDB" id="9807535at2"/>
<dbReference type="InterPro" id="IPR011008">
    <property type="entry name" value="Dimeric_a/b-barrel"/>
</dbReference>
<sequence length="119" mass="13022">MPRFLFVYRSEPFDMSKMSPGQMQESMDRWRAWIGQGFAEGWMIDPGDALMPEGRVVTRSEVVTDGPFAESKEVLGGYSVVQAESLDAAVKHARTCPQVVEGGSVEIRPMAGLAAEPKG</sequence>
<organism evidence="3 4">
    <name type="scientific">Aquisphaera giovannonii</name>
    <dbReference type="NCBI Taxonomy" id="406548"/>
    <lineage>
        <taxon>Bacteria</taxon>
        <taxon>Pseudomonadati</taxon>
        <taxon>Planctomycetota</taxon>
        <taxon>Planctomycetia</taxon>
        <taxon>Isosphaerales</taxon>
        <taxon>Isosphaeraceae</taxon>
        <taxon>Aquisphaera</taxon>
    </lineage>
</organism>
<dbReference type="EMBL" id="CP042997">
    <property type="protein sequence ID" value="QEH32600.1"/>
    <property type="molecule type" value="Genomic_DNA"/>
</dbReference>
<protein>
    <submittedName>
        <fullName evidence="3">YCII-related domain protein</fullName>
    </submittedName>
</protein>